<dbReference type="GeneID" id="106065560"/>
<evidence type="ECO:0000313" key="3">
    <source>
        <dbReference type="Proteomes" id="UP001165740"/>
    </source>
</evidence>
<evidence type="ECO:0000259" key="2">
    <source>
        <dbReference type="PROSITE" id="PS50213"/>
    </source>
</evidence>
<proteinExistence type="predicted"/>
<reference evidence="4" key="1">
    <citation type="submission" date="2025-08" db="UniProtKB">
        <authorList>
            <consortium name="RefSeq"/>
        </authorList>
    </citation>
    <scope>IDENTIFICATION</scope>
</reference>
<dbReference type="SMART" id="SM00554">
    <property type="entry name" value="FAS1"/>
    <property type="match status" value="4"/>
</dbReference>
<gene>
    <name evidence="4" type="primary">LOC106065560</name>
</gene>
<dbReference type="RefSeq" id="XP_055894043.1">
    <property type="nucleotide sequence ID" value="XM_056038068.1"/>
</dbReference>
<feature type="domain" description="FAS1" evidence="2">
    <location>
        <begin position="396"/>
        <end position="529"/>
    </location>
</feature>
<keyword evidence="3" id="KW-1185">Reference proteome</keyword>
<dbReference type="InterPro" id="IPR050904">
    <property type="entry name" value="Adhesion/Biosynth-related"/>
</dbReference>
<organism evidence="3 4">
    <name type="scientific">Biomphalaria glabrata</name>
    <name type="common">Bloodfluke planorb</name>
    <name type="synonym">Freshwater snail</name>
    <dbReference type="NCBI Taxonomy" id="6526"/>
    <lineage>
        <taxon>Eukaryota</taxon>
        <taxon>Metazoa</taxon>
        <taxon>Spiralia</taxon>
        <taxon>Lophotrochozoa</taxon>
        <taxon>Mollusca</taxon>
        <taxon>Gastropoda</taxon>
        <taxon>Heterobranchia</taxon>
        <taxon>Euthyneura</taxon>
        <taxon>Panpulmonata</taxon>
        <taxon>Hygrophila</taxon>
        <taxon>Lymnaeoidea</taxon>
        <taxon>Planorbidae</taxon>
        <taxon>Biomphalaria</taxon>
    </lineage>
</organism>
<protein>
    <submittedName>
        <fullName evidence="4">Periostin-like</fullName>
    </submittedName>
</protein>
<dbReference type="OMA" id="QWLSYHI"/>
<dbReference type="Proteomes" id="UP001165740">
    <property type="component" value="Chromosome 8"/>
</dbReference>
<dbReference type="InterPro" id="IPR036378">
    <property type="entry name" value="FAS1_dom_sf"/>
</dbReference>
<keyword evidence="1" id="KW-0732">Signal</keyword>
<sequence length="684" mass="74766">MKSIYLLLAVLLLKRGSAQTTEAPPLPDVEDVLAADSRFTTFYQLLKTTDLLEEINETNHFTIFAPTDAAFAKLPAGSLDALKADVDKLKETIGYHVVLNSSYHVHGSQQDSILKSSTQLPIRINTYSLVHTVTAEGVNITIRNISVNHGYIQGIDGVMKPPTGNVVDLGTTRSDISTFESLLVKANQTAYFTSDHSTTLFIPTDDAFKKLSAETLDYLNNHISDLTDVLRFHYVKQYSLYSLGMKHAFTIQSADHSHDYLMLLEDDNGGMRVNQAKIIEKDISSINGVIHIIDDVLIPPRVLVAIRDQSIVVGFSIENHSKKKKKSTCTKFFILNAAFKKQVNKTIALSSNSTTEGRTMKVIGFFLAFLISGISCQGQTLTTLTTHVTATTAPRFPDVIAGLSSTGQFTVFIDLLTKSGVLPQINSSLHFTVFAPTDNAFTKLSPDAFEAIKNDPAKITELVNSHVVLNTNLRIHGTMEDVLLKTINNHQVRINTYNVLHTVTANGVNITVKNIPIVHGLAHGIDSVLVAAPGNIMQIALNRTDLSTFTGLVISSNLLNFFTADKDITLFAPNNNAFSKLSGNVMSYLQSHPADLAETLRFHVVRTITLFSLGMIHGVTIPSADNHHDNLMLLQAADGSLNVNTAKILVKDLIATDGVIHVIDTVLIPTHVLVRIQDQGIIVG</sequence>
<feature type="domain" description="FAS1" evidence="2">
    <location>
        <begin position="26"/>
        <end position="159"/>
    </location>
</feature>
<dbReference type="PANTHER" id="PTHR10900:SF77">
    <property type="entry name" value="FI19380P1"/>
    <property type="match status" value="1"/>
</dbReference>
<accession>A0A9W3B3I5</accession>
<feature type="chain" id="PRO_5040732313" evidence="1">
    <location>
        <begin position="19"/>
        <end position="684"/>
    </location>
</feature>
<dbReference type="InterPro" id="IPR000782">
    <property type="entry name" value="FAS1_domain"/>
</dbReference>
<dbReference type="OrthoDB" id="286301at2759"/>
<dbReference type="Pfam" id="PF02469">
    <property type="entry name" value="Fasciclin"/>
    <property type="match status" value="4"/>
</dbReference>
<dbReference type="FunFam" id="2.30.180.10:FF:000032">
    <property type="entry name" value="Fasciclin domain-containing protein, putative"/>
    <property type="match status" value="3"/>
</dbReference>
<name>A0A9W3B3I5_BIOGL</name>
<dbReference type="PANTHER" id="PTHR10900">
    <property type="entry name" value="PERIOSTIN-RELATED"/>
    <property type="match status" value="1"/>
</dbReference>
<feature type="domain" description="FAS1" evidence="2">
    <location>
        <begin position="533"/>
        <end position="667"/>
    </location>
</feature>
<evidence type="ECO:0000313" key="4">
    <source>
        <dbReference type="RefSeq" id="XP_055894043.1"/>
    </source>
</evidence>
<dbReference type="AlphaFoldDB" id="A0A9W3B3I5"/>
<evidence type="ECO:0000256" key="1">
    <source>
        <dbReference type="SAM" id="SignalP"/>
    </source>
</evidence>
<dbReference type="Gene3D" id="2.30.180.10">
    <property type="entry name" value="FAS1 domain"/>
    <property type="match status" value="4"/>
</dbReference>
<dbReference type="SUPFAM" id="SSF82153">
    <property type="entry name" value="FAS1 domain"/>
    <property type="match status" value="4"/>
</dbReference>
<feature type="signal peptide" evidence="1">
    <location>
        <begin position="1"/>
        <end position="18"/>
    </location>
</feature>
<feature type="domain" description="FAS1" evidence="2">
    <location>
        <begin position="163"/>
        <end position="297"/>
    </location>
</feature>
<dbReference type="PROSITE" id="PS50213">
    <property type="entry name" value="FAS1"/>
    <property type="match status" value="4"/>
</dbReference>